<dbReference type="EMBL" id="JAOTPV010000004">
    <property type="protein sequence ID" value="KAJ4483542.1"/>
    <property type="molecule type" value="Genomic_DNA"/>
</dbReference>
<protein>
    <submittedName>
        <fullName evidence="1">Uncharacterized protein</fullName>
    </submittedName>
</protein>
<keyword evidence="2" id="KW-1185">Reference proteome</keyword>
<gene>
    <name evidence="1" type="ORF">J3R30DRAFT_1797075</name>
</gene>
<dbReference type="OrthoDB" id="10637607at2759"/>
<dbReference type="AlphaFoldDB" id="A0A9W9DRX2"/>
<comment type="caution">
    <text evidence="1">The sequence shown here is derived from an EMBL/GenBank/DDBJ whole genome shotgun (WGS) entry which is preliminary data.</text>
</comment>
<name>A0A9W9DRX2_9AGAR</name>
<reference evidence="1" key="1">
    <citation type="submission" date="2022-08" db="EMBL/GenBank/DDBJ databases">
        <title>A Global Phylogenomic Analysis of the Shiitake Genus Lentinula.</title>
        <authorList>
            <consortium name="DOE Joint Genome Institute"/>
            <person name="Sierra-Patev S."/>
            <person name="Min B."/>
            <person name="Naranjo-Ortiz M."/>
            <person name="Looney B."/>
            <person name="Konkel Z."/>
            <person name="Slot J.C."/>
            <person name="Sakamoto Y."/>
            <person name="Steenwyk J.L."/>
            <person name="Rokas A."/>
            <person name="Carro J."/>
            <person name="Camarero S."/>
            <person name="Ferreira P."/>
            <person name="Molpeceres G."/>
            <person name="Ruiz-Duenas F.J."/>
            <person name="Serrano A."/>
            <person name="Henrissat B."/>
            <person name="Drula E."/>
            <person name="Hughes K.W."/>
            <person name="Mata J.L."/>
            <person name="Ishikawa N.K."/>
            <person name="Vargas-Isla R."/>
            <person name="Ushijima S."/>
            <person name="Smith C.A."/>
            <person name="Ahrendt S."/>
            <person name="Andreopoulos W."/>
            <person name="He G."/>
            <person name="Labutti K."/>
            <person name="Lipzen A."/>
            <person name="Ng V."/>
            <person name="Riley R."/>
            <person name="Sandor L."/>
            <person name="Barry K."/>
            <person name="Martinez A.T."/>
            <person name="Xiao Y."/>
            <person name="Gibbons J.G."/>
            <person name="Terashima K."/>
            <person name="Grigoriev I.V."/>
            <person name="Hibbett D.S."/>
        </authorList>
    </citation>
    <scope>NUCLEOTIDE SEQUENCE</scope>
    <source>
        <strain evidence="1">JLM2183</strain>
    </source>
</reference>
<dbReference type="Proteomes" id="UP001150266">
    <property type="component" value="Unassembled WGS sequence"/>
</dbReference>
<evidence type="ECO:0000313" key="1">
    <source>
        <dbReference type="EMBL" id="KAJ4483542.1"/>
    </source>
</evidence>
<accession>A0A9W9DRX2</accession>
<evidence type="ECO:0000313" key="2">
    <source>
        <dbReference type="Proteomes" id="UP001150266"/>
    </source>
</evidence>
<organism evidence="1 2">
    <name type="scientific">Lentinula aciculospora</name>
    <dbReference type="NCBI Taxonomy" id="153920"/>
    <lineage>
        <taxon>Eukaryota</taxon>
        <taxon>Fungi</taxon>
        <taxon>Dikarya</taxon>
        <taxon>Basidiomycota</taxon>
        <taxon>Agaricomycotina</taxon>
        <taxon>Agaricomycetes</taxon>
        <taxon>Agaricomycetidae</taxon>
        <taxon>Agaricales</taxon>
        <taxon>Marasmiineae</taxon>
        <taxon>Omphalotaceae</taxon>
        <taxon>Lentinula</taxon>
    </lineage>
</organism>
<proteinExistence type="predicted"/>
<sequence>MQSRIYQVDHMFFVIPFHFFYNHCPMFRAMRDSPPLTSSSLHVVDREGVRSESKQDHLSMASSSRTIGEADDWIEIRYIRDHKRSVNIAEEDPNFWSLANVYKPPTQSTNALQCSPSISTLHLDYPNSEVEFDEPIQIPTIVLPEDMSTLHFEMLLKVIKPRIAPEPAENPSLTIEEWFMVLHLATAWRISCIRELAFSMIKDNYRKHTEELRMNLQVNPNGAVECNGTQNNHDQTTGPVRPLIVPVRQLIFSKMIYEKTVQCAKHIRQLIPRYTNNMKRKSLCS</sequence>